<dbReference type="SUPFAM" id="SSF159594">
    <property type="entry name" value="XCC0632-like"/>
    <property type="match status" value="1"/>
</dbReference>
<organism evidence="3 4">
    <name type="scientific">Halothiobacillus diazotrophicus</name>
    <dbReference type="NCBI Taxonomy" id="1860122"/>
    <lineage>
        <taxon>Bacteria</taxon>
        <taxon>Pseudomonadati</taxon>
        <taxon>Pseudomonadota</taxon>
        <taxon>Gammaproteobacteria</taxon>
        <taxon>Chromatiales</taxon>
        <taxon>Halothiobacillaceae</taxon>
        <taxon>Halothiobacillus</taxon>
    </lineage>
</organism>
<reference evidence="3 4" key="1">
    <citation type="submission" date="2016-06" db="EMBL/GenBank/DDBJ databases">
        <title>Insight into the functional genes involving in sulfur oxidation in Pearl River water.</title>
        <authorList>
            <person name="Luo J."/>
            <person name="Tan X."/>
            <person name="Lin W."/>
        </authorList>
    </citation>
    <scope>NUCLEOTIDE SEQUENCE [LARGE SCALE GENOMIC DNA]</scope>
    <source>
        <strain evidence="3 4">LS2</strain>
    </source>
</reference>
<accession>A0A191ZJG9</accession>
<dbReference type="EMBL" id="CP016027">
    <property type="protein sequence ID" value="ANJ67983.1"/>
    <property type="molecule type" value="Genomic_DNA"/>
</dbReference>
<name>A0A191ZJG9_9GAMM</name>
<keyword evidence="4" id="KW-1185">Reference proteome</keyword>
<dbReference type="Gene3D" id="3.40.50.10610">
    <property type="entry name" value="ABC-type transport auxiliary lipoprotein component"/>
    <property type="match status" value="1"/>
</dbReference>
<keyword evidence="1" id="KW-0732">Signal</keyword>
<dbReference type="RefSeq" id="WP_066101939.1">
    <property type="nucleotide sequence ID" value="NZ_CP016027.1"/>
</dbReference>
<evidence type="ECO:0000256" key="1">
    <source>
        <dbReference type="SAM" id="SignalP"/>
    </source>
</evidence>
<proteinExistence type="predicted"/>
<feature type="signal peptide" evidence="1">
    <location>
        <begin position="1"/>
        <end position="25"/>
    </location>
</feature>
<gene>
    <name evidence="3" type="ORF">A9404_11905</name>
</gene>
<dbReference type="Pfam" id="PF03886">
    <property type="entry name" value="ABC_trans_aux"/>
    <property type="match status" value="1"/>
</dbReference>
<evidence type="ECO:0000313" key="3">
    <source>
        <dbReference type="EMBL" id="ANJ67983.1"/>
    </source>
</evidence>
<protein>
    <recommendedName>
        <fullName evidence="2">ABC-type transport auxiliary lipoprotein component domain-containing protein</fullName>
    </recommendedName>
</protein>
<dbReference type="InterPro" id="IPR005586">
    <property type="entry name" value="ABC_trans_aux"/>
</dbReference>
<dbReference type="STRING" id="1860122.A9404_11905"/>
<sequence length="227" mass="24717">MNATYSCLRIGGRLAALAIFATTLAACSLPIKPQHAQDTYRINPPAALSTPAIVSAQGKARAFLVRFGSIEADSGFESAAMMYSPEAQQLRPYRDNRWLAPPAEMLTDAVTQTLIRQPWILGVVPNSAGAPVALNLRCHLNRLEHDVSGDSGRVRLALDCLWLDPKTRSVRAHWYFDESQAVPHNDATQFAQASQSLVDKAIGAIVRQTRNLLATPEAPVEKDADDS</sequence>
<dbReference type="KEGG" id="haz:A9404_11905"/>
<dbReference type="AlphaFoldDB" id="A0A191ZJG9"/>
<evidence type="ECO:0000313" key="4">
    <source>
        <dbReference type="Proteomes" id="UP000078596"/>
    </source>
</evidence>
<evidence type="ECO:0000259" key="2">
    <source>
        <dbReference type="Pfam" id="PF03886"/>
    </source>
</evidence>
<feature type="chain" id="PRO_5008250438" description="ABC-type transport auxiliary lipoprotein component domain-containing protein" evidence="1">
    <location>
        <begin position="26"/>
        <end position="227"/>
    </location>
</feature>
<feature type="domain" description="ABC-type transport auxiliary lipoprotein component" evidence="2">
    <location>
        <begin position="55"/>
        <end position="204"/>
    </location>
</feature>
<dbReference type="Proteomes" id="UP000078596">
    <property type="component" value="Chromosome"/>
</dbReference>